<dbReference type="InterPro" id="IPR013096">
    <property type="entry name" value="Cupin_2"/>
</dbReference>
<feature type="domain" description="Cupin type-2" evidence="1">
    <location>
        <begin position="48"/>
        <end position="120"/>
    </location>
</feature>
<dbReference type="CDD" id="cd02208">
    <property type="entry name" value="cupin_RmlC-like"/>
    <property type="match status" value="1"/>
</dbReference>
<evidence type="ECO:0000259" key="1">
    <source>
        <dbReference type="Pfam" id="PF07883"/>
    </source>
</evidence>
<evidence type="ECO:0000313" key="3">
    <source>
        <dbReference type="Proteomes" id="UP000019753"/>
    </source>
</evidence>
<dbReference type="SUPFAM" id="SSF51182">
    <property type="entry name" value="RmlC-like cupins"/>
    <property type="match status" value="1"/>
</dbReference>
<keyword evidence="3" id="KW-1185">Reference proteome</keyword>
<dbReference type="Gene3D" id="2.60.120.10">
    <property type="entry name" value="Jelly Rolls"/>
    <property type="match status" value="1"/>
</dbReference>
<dbReference type="AlphaFoldDB" id="A0A021VVH7"/>
<gene>
    <name evidence="2" type="ORF">N866_10150</name>
</gene>
<evidence type="ECO:0000313" key="2">
    <source>
        <dbReference type="EMBL" id="EYR65166.1"/>
    </source>
</evidence>
<name>A0A021VVH7_9CELL</name>
<dbReference type="RefSeq" id="WP_034221324.1">
    <property type="nucleotide sequence ID" value="NZ_AXCW01000003.1"/>
</dbReference>
<dbReference type="OrthoDB" id="9791637at2"/>
<reference evidence="2 3" key="1">
    <citation type="submission" date="2014-01" db="EMBL/GenBank/DDBJ databases">
        <title>Actinotalea ferrariae CF5-4.</title>
        <authorList>
            <person name="Chen F."/>
            <person name="Li Y."/>
            <person name="Wang G."/>
        </authorList>
    </citation>
    <scope>NUCLEOTIDE SEQUENCE [LARGE SCALE GENOMIC DNA]</scope>
    <source>
        <strain evidence="2 3">CF5-4</strain>
    </source>
</reference>
<comment type="caution">
    <text evidence="2">The sequence shown here is derived from an EMBL/GenBank/DDBJ whole genome shotgun (WGS) entry which is preliminary data.</text>
</comment>
<organism evidence="2 3">
    <name type="scientific">Actinotalea ferrariae CF5-4</name>
    <dbReference type="NCBI Taxonomy" id="948458"/>
    <lineage>
        <taxon>Bacteria</taxon>
        <taxon>Bacillati</taxon>
        <taxon>Actinomycetota</taxon>
        <taxon>Actinomycetes</taxon>
        <taxon>Micrococcales</taxon>
        <taxon>Cellulomonadaceae</taxon>
        <taxon>Actinotalea</taxon>
    </lineage>
</organism>
<dbReference type="InterPro" id="IPR014710">
    <property type="entry name" value="RmlC-like_jellyroll"/>
</dbReference>
<dbReference type="Proteomes" id="UP000019753">
    <property type="component" value="Unassembled WGS sequence"/>
</dbReference>
<proteinExistence type="predicted"/>
<dbReference type="Pfam" id="PF07883">
    <property type="entry name" value="Cupin_2"/>
    <property type="match status" value="1"/>
</dbReference>
<protein>
    <recommendedName>
        <fullName evidence="1">Cupin type-2 domain-containing protein</fullName>
    </recommendedName>
</protein>
<dbReference type="InterPro" id="IPR011051">
    <property type="entry name" value="RmlC_Cupin_sf"/>
</dbReference>
<dbReference type="EMBL" id="AXCW01000003">
    <property type="protein sequence ID" value="EYR65166.1"/>
    <property type="molecule type" value="Genomic_DNA"/>
</dbReference>
<sequence length="166" mass="17628">MSSPTLGARPLADAGPSVLRTPRVVEMLGNRLELLVEVGDFPRASLVRYTVAPGFSAPPQLHHHVEDDVVMVVLRGGLVVTGVTGDQTAHAGDVVVLRHGTPFAWRNVSKEEEAVYLAVYAPGGFEQYFPALRDAASAAGGLSPDVLLPLWEQYGIAVSGTRSGEE</sequence>
<accession>A0A021VVH7</accession>